<dbReference type="Pfam" id="PF21135">
    <property type="entry name" value="DRL_cat"/>
    <property type="match status" value="1"/>
</dbReference>
<dbReference type="AlphaFoldDB" id="A0A7V4DHB4"/>
<comment type="caution">
    <text evidence="2">The sequence shown here is derived from an EMBL/GenBank/DDBJ whole genome shotgun (WGS) entry which is preliminary data.</text>
</comment>
<dbReference type="PANTHER" id="PTHR37850">
    <property type="entry name" value="STRU PROTEIN"/>
    <property type="match status" value="1"/>
</dbReference>
<protein>
    <submittedName>
        <fullName evidence="2">NAD(P)-dependent oxidoreductase</fullName>
    </submittedName>
</protein>
<dbReference type="GO" id="GO:0050661">
    <property type="term" value="F:NADP binding"/>
    <property type="evidence" value="ECO:0007669"/>
    <property type="project" value="InterPro"/>
</dbReference>
<dbReference type="GO" id="GO:0016491">
    <property type="term" value="F:oxidoreductase activity"/>
    <property type="evidence" value="ECO:0007669"/>
    <property type="project" value="InterPro"/>
</dbReference>
<dbReference type="SMART" id="SM00858">
    <property type="entry name" value="SAF"/>
    <property type="match status" value="1"/>
</dbReference>
<accession>A0A7V4DHB4</accession>
<dbReference type="InterPro" id="IPR013974">
    <property type="entry name" value="SAF"/>
</dbReference>
<dbReference type="CDD" id="cd11616">
    <property type="entry name" value="SAF_DH_OX_like"/>
    <property type="match status" value="1"/>
</dbReference>
<feature type="domain" description="SAF" evidence="1">
    <location>
        <begin position="348"/>
        <end position="413"/>
    </location>
</feature>
<dbReference type="InterPro" id="IPR005106">
    <property type="entry name" value="Asp/hSer_DH_NAD-bd"/>
</dbReference>
<dbReference type="Pfam" id="PF03447">
    <property type="entry name" value="NAD_binding_3"/>
    <property type="match status" value="1"/>
</dbReference>
<dbReference type="EMBL" id="DTEN01000338">
    <property type="protein sequence ID" value="HGI75691.1"/>
    <property type="molecule type" value="Genomic_DNA"/>
</dbReference>
<evidence type="ECO:0000313" key="2">
    <source>
        <dbReference type="EMBL" id="HGI75691.1"/>
    </source>
</evidence>
<dbReference type="Pfam" id="PF08666">
    <property type="entry name" value="SAF"/>
    <property type="match status" value="1"/>
</dbReference>
<dbReference type="PANTHER" id="PTHR37850:SF3">
    <property type="entry name" value="BLR7815 PROTEIN"/>
    <property type="match status" value="1"/>
</dbReference>
<sequence length="436" mass="48082">MSRSAGIEGENRYMKDRPIRLGVSGAGWIGSGFVTQVERMPGMEVVALADSSIDRACQVFQDLGYDRSTIAVVETRHGAMEAIEKGKKVVTESLSLLSEIDWVDVVVDATSSPFSGATVAYYGIRNGKIVVLVNIEADATVGRALRRLAEKEGVLYTVSSGDEPGCLMELFQFVQALRFEPIVLGKGKNNPLDPHATPDTVREHALKQKKDPFQVASYVDGTKTMFEMCCCANATGFVPATRGMFGPRAELDTVSQVFALQEDGGLTPFPGIVDFVQSQSMAGGVFVVVRVDHERIWEDLEYLKVGKGKYFTFFRPYHLWFLEAPLSVLRACRYREPTLVPLDRPVAEVIAVAKKDLRVGEVLDDFGGFTFYGVLDRADVAHSLRALPAGIAPGAKVRRDLKKDSVITWDDVELEETLLLRLRLMQDEKDWGGDSS</sequence>
<evidence type="ECO:0000259" key="1">
    <source>
        <dbReference type="SMART" id="SM00858"/>
    </source>
</evidence>
<reference evidence="2" key="1">
    <citation type="journal article" date="2020" name="mSystems">
        <title>Genome- and Community-Level Interaction Insights into Carbon Utilization and Element Cycling Functions of Hydrothermarchaeota in Hydrothermal Sediment.</title>
        <authorList>
            <person name="Zhou Z."/>
            <person name="Liu Y."/>
            <person name="Xu W."/>
            <person name="Pan J."/>
            <person name="Luo Z.H."/>
            <person name="Li M."/>
        </authorList>
    </citation>
    <scope>NUCLEOTIDE SEQUENCE [LARGE SCALE GENOMIC DNA]</scope>
    <source>
        <strain evidence="2">SpSt-716</strain>
    </source>
</reference>
<proteinExistence type="predicted"/>
<dbReference type="InterPro" id="IPR036291">
    <property type="entry name" value="NAD(P)-bd_dom_sf"/>
</dbReference>
<gene>
    <name evidence="2" type="ORF">ENU96_08455</name>
</gene>
<dbReference type="InterPro" id="IPR048423">
    <property type="entry name" value="DRL_cat"/>
</dbReference>
<name>A0A7V4DHB4_9BACT</name>
<dbReference type="Gene3D" id="3.40.50.720">
    <property type="entry name" value="NAD(P)-binding Rossmann-like Domain"/>
    <property type="match status" value="1"/>
</dbReference>
<organism evidence="2">
    <name type="scientific">Candidatus Caldatribacterium californiense</name>
    <dbReference type="NCBI Taxonomy" id="1454726"/>
    <lineage>
        <taxon>Bacteria</taxon>
        <taxon>Pseudomonadati</taxon>
        <taxon>Atribacterota</taxon>
        <taxon>Atribacteria</taxon>
        <taxon>Atribacterales</taxon>
        <taxon>Candidatus Caldatribacteriaceae</taxon>
        <taxon>Candidatus Caldatribacterium</taxon>
    </lineage>
</organism>
<dbReference type="SUPFAM" id="SSF51735">
    <property type="entry name" value="NAD(P)-binding Rossmann-fold domains"/>
    <property type="match status" value="1"/>
</dbReference>